<evidence type="ECO:0000313" key="4">
    <source>
        <dbReference type="EMBL" id="OWJ65797.1"/>
    </source>
</evidence>
<comment type="caution">
    <text evidence="4">The sequence shown here is derived from an EMBL/GenBank/DDBJ whole genome shotgun (WGS) entry which is preliminary data.</text>
</comment>
<dbReference type="GO" id="GO:0003700">
    <property type="term" value="F:DNA-binding transcription factor activity"/>
    <property type="evidence" value="ECO:0007669"/>
    <property type="project" value="TreeGrafter"/>
</dbReference>
<dbReference type="OrthoDB" id="9812484at2"/>
<dbReference type="InterPro" id="IPR001647">
    <property type="entry name" value="HTH_TetR"/>
</dbReference>
<dbReference type="PRINTS" id="PR00455">
    <property type="entry name" value="HTHTETR"/>
</dbReference>
<evidence type="ECO:0000313" key="5">
    <source>
        <dbReference type="Proteomes" id="UP000196655"/>
    </source>
</evidence>
<reference evidence="5" key="1">
    <citation type="submission" date="2017-05" db="EMBL/GenBank/DDBJ databases">
        <authorList>
            <person name="Macchi M."/>
            <person name="Festa S."/>
            <person name="Coppotelli B.M."/>
            <person name="Morelli I.S."/>
        </authorList>
    </citation>
    <scope>NUCLEOTIDE SEQUENCE [LARGE SCALE GENOMIC DNA]</scope>
    <source>
        <strain evidence="5">I</strain>
    </source>
</reference>
<dbReference type="AlphaFoldDB" id="A0A211ZL42"/>
<sequence>MGRQGGVGIWLVTQGYRRHRSRTDALATAKNSKATAEAGNGRRTLSREDWIRAALKVLEKGGVASVKVDRLATTLKVTRGSFYFHFKGRKDLLAALLDEWRRRNCAPFEALEGRTDLEGAAFFRTFRNVWVDEDPFSPALDMAVRDWGRAAKEVARAVQGADQYRMGLLRRAFGQMGYGPDEIEIRSRIAYFHQIGYYALAFREPRPERLRYLPIYDDVLTGRPNGDDTPC</sequence>
<dbReference type="InterPro" id="IPR050109">
    <property type="entry name" value="HTH-type_TetR-like_transc_reg"/>
</dbReference>
<name>A0A211ZL42_9PROT</name>
<dbReference type="STRING" id="1122125.GCA_000423185_03861"/>
<keyword evidence="5" id="KW-1185">Reference proteome</keyword>
<dbReference type="PANTHER" id="PTHR30055:SF237">
    <property type="entry name" value="TRANSCRIPTIONAL REPRESSOR MCE3R"/>
    <property type="match status" value="1"/>
</dbReference>
<dbReference type="InterPro" id="IPR009057">
    <property type="entry name" value="Homeodomain-like_sf"/>
</dbReference>
<dbReference type="Pfam" id="PF00440">
    <property type="entry name" value="TetR_N"/>
    <property type="match status" value="1"/>
</dbReference>
<dbReference type="PANTHER" id="PTHR30055">
    <property type="entry name" value="HTH-TYPE TRANSCRIPTIONAL REGULATOR RUTR"/>
    <property type="match status" value="1"/>
</dbReference>
<dbReference type="SUPFAM" id="SSF46689">
    <property type="entry name" value="Homeodomain-like"/>
    <property type="match status" value="1"/>
</dbReference>
<dbReference type="Gene3D" id="1.10.357.10">
    <property type="entry name" value="Tetracycline Repressor, domain 2"/>
    <property type="match status" value="1"/>
</dbReference>
<evidence type="ECO:0000256" key="1">
    <source>
        <dbReference type="ARBA" id="ARBA00023125"/>
    </source>
</evidence>
<protein>
    <recommendedName>
        <fullName evidence="3">HTH tetR-type domain-containing protein</fullName>
    </recommendedName>
</protein>
<evidence type="ECO:0000256" key="2">
    <source>
        <dbReference type="PROSITE-ProRule" id="PRU00335"/>
    </source>
</evidence>
<evidence type="ECO:0000259" key="3">
    <source>
        <dbReference type="PROSITE" id="PS50977"/>
    </source>
</evidence>
<feature type="DNA-binding region" description="H-T-H motif" evidence="2">
    <location>
        <begin position="67"/>
        <end position="86"/>
    </location>
</feature>
<dbReference type="GO" id="GO:0000976">
    <property type="term" value="F:transcription cis-regulatory region binding"/>
    <property type="evidence" value="ECO:0007669"/>
    <property type="project" value="TreeGrafter"/>
</dbReference>
<feature type="domain" description="HTH tetR-type" evidence="3">
    <location>
        <begin position="44"/>
        <end position="104"/>
    </location>
</feature>
<dbReference type="EMBL" id="NHON01000032">
    <property type="protein sequence ID" value="OWJ65797.1"/>
    <property type="molecule type" value="Genomic_DNA"/>
</dbReference>
<dbReference type="Proteomes" id="UP000196655">
    <property type="component" value="Unassembled WGS sequence"/>
</dbReference>
<organism evidence="4 5">
    <name type="scientific">Inquilinus limosus</name>
    <dbReference type="NCBI Taxonomy" id="171674"/>
    <lineage>
        <taxon>Bacteria</taxon>
        <taxon>Pseudomonadati</taxon>
        <taxon>Pseudomonadota</taxon>
        <taxon>Alphaproteobacteria</taxon>
        <taxon>Rhodospirillales</taxon>
        <taxon>Rhodospirillaceae</taxon>
        <taxon>Inquilinus</taxon>
    </lineage>
</organism>
<gene>
    <name evidence="4" type="ORF">BWR60_18100</name>
</gene>
<accession>A0A211ZL42</accession>
<dbReference type="PROSITE" id="PS50977">
    <property type="entry name" value="HTH_TETR_2"/>
    <property type="match status" value="1"/>
</dbReference>
<proteinExistence type="predicted"/>
<keyword evidence="1 2" id="KW-0238">DNA-binding</keyword>